<evidence type="ECO:0000313" key="4">
    <source>
        <dbReference type="Proteomes" id="UP000000771"/>
    </source>
</evidence>
<feature type="compositionally biased region" description="Low complexity" evidence="1">
    <location>
        <begin position="194"/>
        <end position="218"/>
    </location>
</feature>
<dbReference type="eggNOG" id="ENOG5032KQU">
    <property type="taxonomic scope" value="Bacteria"/>
</dbReference>
<reference evidence="3 4" key="1">
    <citation type="journal article" date="2009" name="Stand. Genomic Sci.">
        <title>Complete genome sequence of Acidimicrobium ferrooxidans type strain (ICP).</title>
        <authorList>
            <person name="Clum A."/>
            <person name="Nolan M."/>
            <person name="Lang E."/>
            <person name="Glavina Del Rio T."/>
            <person name="Tice H."/>
            <person name="Copeland A."/>
            <person name="Cheng J.F."/>
            <person name="Lucas S."/>
            <person name="Chen F."/>
            <person name="Bruce D."/>
            <person name="Goodwin L."/>
            <person name="Pitluck S."/>
            <person name="Ivanova N."/>
            <person name="Mavrommatis K."/>
            <person name="Mikhailova N."/>
            <person name="Pati A."/>
            <person name="Chen A."/>
            <person name="Palaniappan K."/>
            <person name="Goker M."/>
            <person name="Spring S."/>
            <person name="Land M."/>
            <person name="Hauser L."/>
            <person name="Chang Y.J."/>
            <person name="Jeffries C.C."/>
            <person name="Chain P."/>
            <person name="Bristow J."/>
            <person name="Eisen J.A."/>
            <person name="Markowitz V."/>
            <person name="Hugenholtz P."/>
            <person name="Kyrpides N.C."/>
            <person name="Klenk H.P."/>
            <person name="Lapidus A."/>
        </authorList>
    </citation>
    <scope>NUCLEOTIDE SEQUENCE [LARGE SCALE GENOMIC DNA]</scope>
    <source>
        <strain evidence="4">DSM 10331 / JCM 15462 / NBRC 103882 / ICP</strain>
    </source>
</reference>
<dbReference type="Proteomes" id="UP000000771">
    <property type="component" value="Chromosome"/>
</dbReference>
<sequence>MSGHDATVSTFVAGIERRFGWHRSLVRRPRPSVGALALRSVRHATIVGRPLSLRSAIGPSLPIGAGTGDRPVRPLGHPFLRLWLAGQGQDDASALADAVGAHAGRLPRVTARQQTPYAPGGGLARLRREVLPVRLVPDVAAVGTVVSDRERGRPRAAARPSPSRSAYRAPRVAPSRRGGSRGSARDGEAGAGSGASAEPASSSDPSTPTATTPAGASPQRHQAEQGAQRQQHRDGASPPEPGLEGRGAPGAPREGGDRPPRSAVGLLDAVTAGRTVTDREAVGAGGATSDGASHAMTFGESLAAGWEAAAVILDGLVRQETYAALARHGSERAGERGPLWQYTSRFPRSEFRRGRERGAPPGRPLRPVRRRTPWLRSIGFDEESQARSTGARVPSARRSMVESGGRRSDVRTSAGRAGSSGIGLSDGGLAARRHAIDAVRGRGQLRRVDASRGVRVDVPIGEPAAPTGDGSVVGDDEAVRRHGGVRRALGSWPTMASRGRRRWERGVATLASSGWVAQGLSVLGSMPRALSDGVVATRGLGWSGPSRPRGRELRPSQVAGRGVESDGRLFASASDAVMADVGSRRGSRPVRSNWQGPRERSQEPGEAVQPLPAVLEPLASALGVRGPVEVQSGPLTRRSLRALGTVAATVGQTIFLERPVDRSPGALGVIAHELVHVASGDTGRAPRLFDDPHLDDEERHARRVGSLVRALVGDEAGDGEHERRLLAAMPPPPRGSRAHNPEPSGTGLTPVLAPPMGPGGDVLASREHDAVLADLQALYARSTSLPRGSSSVSQGSSDARVATRAAPAMMAASESPGSTRRRGGEGSGIEIGGGRMVEEAGPVRPSSAPQAEEFLDWLVEQVERRLARELDARGLRHRPDVL</sequence>
<dbReference type="InterPro" id="IPR025295">
    <property type="entry name" value="eCIS_core_dom"/>
</dbReference>
<dbReference type="AlphaFoldDB" id="C7M035"/>
<organism evidence="3 4">
    <name type="scientific">Acidimicrobium ferrooxidans (strain DSM 10331 / JCM 15462 / NBRC 103882 / ICP)</name>
    <dbReference type="NCBI Taxonomy" id="525909"/>
    <lineage>
        <taxon>Bacteria</taxon>
        <taxon>Bacillati</taxon>
        <taxon>Actinomycetota</taxon>
        <taxon>Acidimicrobiia</taxon>
        <taxon>Acidimicrobiales</taxon>
        <taxon>Acidimicrobiaceae</taxon>
        <taxon>Acidimicrobium</taxon>
    </lineage>
</organism>
<name>C7M035_ACIFD</name>
<proteinExistence type="predicted"/>
<dbReference type="HOGENOM" id="CLU_326445_0_0_11"/>
<protein>
    <recommendedName>
        <fullName evidence="2">eCIS core domain-containing protein</fullName>
    </recommendedName>
</protein>
<evidence type="ECO:0000256" key="1">
    <source>
        <dbReference type="SAM" id="MobiDB-lite"/>
    </source>
</evidence>
<feature type="region of interest" description="Disordered" evidence="1">
    <location>
        <begin position="783"/>
        <end position="833"/>
    </location>
</feature>
<evidence type="ECO:0000313" key="3">
    <source>
        <dbReference type="EMBL" id="ACU54343.1"/>
    </source>
</evidence>
<feature type="region of interest" description="Disordered" evidence="1">
    <location>
        <begin position="539"/>
        <end position="565"/>
    </location>
</feature>
<feature type="region of interest" description="Disordered" evidence="1">
    <location>
        <begin position="727"/>
        <end position="761"/>
    </location>
</feature>
<feature type="domain" description="eCIS core" evidence="2">
    <location>
        <begin position="614"/>
        <end position="682"/>
    </location>
</feature>
<feature type="region of interest" description="Disordered" evidence="1">
    <location>
        <begin position="580"/>
        <end position="608"/>
    </location>
</feature>
<keyword evidence="4" id="KW-1185">Reference proteome</keyword>
<dbReference type="OrthoDB" id="3406123at2"/>
<accession>C7M035</accession>
<dbReference type="KEGG" id="afo:Afer_1419"/>
<feature type="compositionally biased region" description="Low complexity" evidence="1">
    <location>
        <begin position="788"/>
        <end position="818"/>
    </location>
</feature>
<dbReference type="Pfam" id="PF13699">
    <property type="entry name" value="eCIS_core"/>
    <property type="match status" value="1"/>
</dbReference>
<gene>
    <name evidence="3" type="ordered locus">Afer_1419</name>
</gene>
<evidence type="ECO:0000259" key="2">
    <source>
        <dbReference type="Pfam" id="PF13699"/>
    </source>
</evidence>
<feature type="compositionally biased region" description="Low complexity" evidence="1">
    <location>
        <begin position="155"/>
        <end position="177"/>
    </location>
</feature>
<feature type="region of interest" description="Disordered" evidence="1">
    <location>
        <begin position="380"/>
        <end position="425"/>
    </location>
</feature>
<feature type="region of interest" description="Disordered" evidence="1">
    <location>
        <begin position="147"/>
        <end position="263"/>
    </location>
</feature>
<dbReference type="EMBL" id="CP001631">
    <property type="protein sequence ID" value="ACU54343.1"/>
    <property type="molecule type" value="Genomic_DNA"/>
</dbReference>
<dbReference type="STRING" id="525909.Afer_1419"/>